<organism evidence="2 3">
    <name type="scientific">Tolypocladium paradoxum</name>
    <dbReference type="NCBI Taxonomy" id="94208"/>
    <lineage>
        <taxon>Eukaryota</taxon>
        <taxon>Fungi</taxon>
        <taxon>Dikarya</taxon>
        <taxon>Ascomycota</taxon>
        <taxon>Pezizomycotina</taxon>
        <taxon>Sordariomycetes</taxon>
        <taxon>Hypocreomycetidae</taxon>
        <taxon>Hypocreales</taxon>
        <taxon>Ophiocordycipitaceae</taxon>
        <taxon>Tolypocladium</taxon>
    </lineage>
</organism>
<evidence type="ECO:0000259" key="1">
    <source>
        <dbReference type="PROSITE" id="PS50404"/>
    </source>
</evidence>
<dbReference type="PANTHER" id="PTHR42673">
    <property type="entry name" value="MALEYLACETOACETATE ISOMERASE"/>
    <property type="match status" value="1"/>
</dbReference>
<dbReference type="STRING" id="94208.A0A2S4KSY4"/>
<keyword evidence="2" id="KW-0808">Transferase</keyword>
<dbReference type="GO" id="GO:0004364">
    <property type="term" value="F:glutathione transferase activity"/>
    <property type="evidence" value="ECO:0007669"/>
    <property type="project" value="TreeGrafter"/>
</dbReference>
<feature type="domain" description="GST N-terminal" evidence="1">
    <location>
        <begin position="15"/>
        <end position="98"/>
    </location>
</feature>
<dbReference type="GO" id="GO:0006559">
    <property type="term" value="P:L-phenylalanine catabolic process"/>
    <property type="evidence" value="ECO:0007669"/>
    <property type="project" value="TreeGrafter"/>
</dbReference>
<feature type="non-terminal residue" evidence="2">
    <location>
        <position position="132"/>
    </location>
</feature>
<proteinExistence type="predicted"/>
<reference evidence="2 3" key="1">
    <citation type="submission" date="2018-01" db="EMBL/GenBank/DDBJ databases">
        <title>Harnessing the power of phylogenomics to disentangle the directionality and signatures of interkingdom host jumping in the parasitic fungal genus Tolypocladium.</title>
        <authorList>
            <person name="Quandt C.A."/>
            <person name="Patterson W."/>
            <person name="Spatafora J.W."/>
        </authorList>
    </citation>
    <scope>NUCLEOTIDE SEQUENCE [LARGE SCALE GENOMIC DNA]</scope>
    <source>
        <strain evidence="2 3">NRBC 100945</strain>
    </source>
</reference>
<name>A0A2S4KSY4_9HYPO</name>
<keyword evidence="3" id="KW-1185">Reference proteome</keyword>
<comment type="caution">
    <text evidence="2">The sequence shown here is derived from an EMBL/GenBank/DDBJ whole genome shotgun (WGS) entry which is preliminary data.</text>
</comment>
<dbReference type="Gene3D" id="3.40.30.10">
    <property type="entry name" value="Glutaredoxin"/>
    <property type="match status" value="1"/>
</dbReference>
<dbReference type="EMBL" id="PKSG01000702">
    <property type="protein sequence ID" value="POR33323.1"/>
    <property type="molecule type" value="Genomic_DNA"/>
</dbReference>
<dbReference type="GO" id="GO:0006749">
    <property type="term" value="P:glutathione metabolic process"/>
    <property type="evidence" value="ECO:0007669"/>
    <property type="project" value="TreeGrafter"/>
</dbReference>
<evidence type="ECO:0000313" key="2">
    <source>
        <dbReference type="EMBL" id="POR33323.1"/>
    </source>
</evidence>
<protein>
    <submittedName>
        <fullName evidence="2">Glutathione S-transferase-like protein</fullName>
    </submittedName>
</protein>
<dbReference type="AlphaFoldDB" id="A0A2S4KSY4"/>
<dbReference type="InterPro" id="IPR036249">
    <property type="entry name" value="Thioredoxin-like_sf"/>
</dbReference>
<dbReference type="Pfam" id="PF13409">
    <property type="entry name" value="GST_N_2"/>
    <property type="match status" value="1"/>
</dbReference>
<accession>A0A2S4KSY4</accession>
<dbReference type="GO" id="GO:0016034">
    <property type="term" value="F:maleylacetoacetate isomerase activity"/>
    <property type="evidence" value="ECO:0007669"/>
    <property type="project" value="TreeGrafter"/>
</dbReference>
<gene>
    <name evidence="2" type="ORF">TPAR_06486</name>
</gene>
<dbReference type="Proteomes" id="UP000237481">
    <property type="component" value="Unassembled WGS sequence"/>
</dbReference>
<dbReference type="PROSITE" id="PS50404">
    <property type="entry name" value="GST_NTER"/>
    <property type="match status" value="1"/>
</dbReference>
<dbReference type="SUPFAM" id="SSF52833">
    <property type="entry name" value="Thioredoxin-like"/>
    <property type="match status" value="1"/>
</dbReference>
<dbReference type="Gene3D" id="1.20.1050.10">
    <property type="match status" value="1"/>
</dbReference>
<dbReference type="InterPro" id="IPR004045">
    <property type="entry name" value="Glutathione_S-Trfase_N"/>
</dbReference>
<evidence type="ECO:0000313" key="3">
    <source>
        <dbReference type="Proteomes" id="UP000237481"/>
    </source>
</evidence>
<sequence>MHSPGRLHCHCRWETKTQPPWQPSERLKHAEAVLLTALDIPFTEKLQLFKPGQRQPAFAAFSPTAKVPCLHDHSAGDAVVWDSLAIVEYLAERHPAVWPAAPAARAWARCAAAEMHSSFAAIRDECSMNVAL</sequence>
<dbReference type="PANTHER" id="PTHR42673:SF4">
    <property type="entry name" value="MALEYLACETOACETATE ISOMERASE"/>
    <property type="match status" value="1"/>
</dbReference>
<dbReference type="OrthoDB" id="249703at2759"/>